<dbReference type="SUPFAM" id="SSF52833">
    <property type="entry name" value="Thioredoxin-like"/>
    <property type="match status" value="1"/>
</dbReference>
<dbReference type="InterPro" id="IPR049483">
    <property type="entry name" value="FAF1_2-like_UAS"/>
</dbReference>
<accession>A4S382</accession>
<feature type="region of interest" description="Disordered" evidence="2">
    <location>
        <begin position="170"/>
        <end position="231"/>
    </location>
</feature>
<evidence type="ECO:0000256" key="2">
    <source>
        <dbReference type="SAM" id="MobiDB-lite"/>
    </source>
</evidence>
<dbReference type="PANTHER" id="PTHR23322">
    <property type="entry name" value="FAS-ASSOCIATED PROTEIN"/>
    <property type="match status" value="1"/>
</dbReference>
<sequence>MFHDGDTSRGVHFVQLSHREAVAFAQRETKLLFVYLHAPAHHESELFCAQVLADPTMTAYVNQNFVAWGGNVRDGDAFSLSAGLKPTGYPCVAILDSVSGGSGSASLVMSCEGFIDVDVLISACEEALAGQNASLDDARARHAEVDASRRLREEQDAAFAESLARDAARARELDAQREAEEAERRRVEEERRAVEEETKKAEEAERQRVEEIEARRASKASKLRDEPADGADGVSKLAVRLPDGSRAERRFHSTDTIADVYDFVDTLEELDEVSYSLVTNFPRRTFARSERVSLVDAGVHPNGAMFVQTESS</sequence>
<dbReference type="InterPro" id="IPR001012">
    <property type="entry name" value="UBX_dom"/>
</dbReference>
<dbReference type="Proteomes" id="UP000001568">
    <property type="component" value="Chromosome 9"/>
</dbReference>
<dbReference type="AlphaFoldDB" id="A4S382"/>
<dbReference type="CDD" id="cd01767">
    <property type="entry name" value="UBX"/>
    <property type="match status" value="1"/>
</dbReference>
<dbReference type="RefSeq" id="XP_001419668.1">
    <property type="nucleotide sequence ID" value="XM_001419631.1"/>
</dbReference>
<dbReference type="KEGG" id="olu:OSTLU_34809"/>
<evidence type="ECO:0000259" key="3">
    <source>
        <dbReference type="PROSITE" id="PS50033"/>
    </source>
</evidence>
<dbReference type="STRING" id="436017.A4S382"/>
<feature type="domain" description="UBX" evidence="3">
    <location>
        <begin position="230"/>
        <end position="307"/>
    </location>
</feature>
<dbReference type="eggNOG" id="KOG1363">
    <property type="taxonomic scope" value="Eukaryota"/>
</dbReference>
<reference evidence="4 5" key="1">
    <citation type="journal article" date="2007" name="Proc. Natl. Acad. Sci. U.S.A.">
        <title>The tiny eukaryote Ostreococcus provides genomic insights into the paradox of plankton speciation.</title>
        <authorList>
            <person name="Palenik B."/>
            <person name="Grimwood J."/>
            <person name="Aerts A."/>
            <person name="Rouze P."/>
            <person name="Salamov A."/>
            <person name="Putnam N."/>
            <person name="Dupont C."/>
            <person name="Jorgensen R."/>
            <person name="Derelle E."/>
            <person name="Rombauts S."/>
            <person name="Zhou K."/>
            <person name="Otillar R."/>
            <person name="Merchant S.S."/>
            <person name="Podell S."/>
            <person name="Gaasterland T."/>
            <person name="Napoli C."/>
            <person name="Gendler K."/>
            <person name="Manuell A."/>
            <person name="Tai V."/>
            <person name="Vallon O."/>
            <person name="Piganeau G."/>
            <person name="Jancek S."/>
            <person name="Heijde M."/>
            <person name="Jabbari K."/>
            <person name="Bowler C."/>
            <person name="Lohr M."/>
            <person name="Robbens S."/>
            <person name="Werner G."/>
            <person name="Dubchak I."/>
            <person name="Pazour G.J."/>
            <person name="Ren Q."/>
            <person name="Paulsen I."/>
            <person name="Delwiche C."/>
            <person name="Schmutz J."/>
            <person name="Rokhsar D."/>
            <person name="Van de Peer Y."/>
            <person name="Moreau H."/>
            <person name="Grigoriev I.V."/>
        </authorList>
    </citation>
    <scope>NUCLEOTIDE SEQUENCE [LARGE SCALE GENOMIC DNA]</scope>
    <source>
        <strain evidence="4 5">CCE9901</strain>
    </source>
</reference>
<name>A4S382_OSTLU</name>
<dbReference type="InterPro" id="IPR050730">
    <property type="entry name" value="UBX_domain-protein"/>
</dbReference>
<dbReference type="Gramene" id="ABO97961">
    <property type="protein sequence ID" value="ABO97961"/>
    <property type="gene ID" value="OSTLU_34809"/>
</dbReference>
<dbReference type="SMART" id="SM00594">
    <property type="entry name" value="UAS"/>
    <property type="match status" value="1"/>
</dbReference>
<dbReference type="InterPro" id="IPR036249">
    <property type="entry name" value="Thioredoxin-like_sf"/>
</dbReference>
<gene>
    <name evidence="4" type="ORF">OSTLU_34809</name>
</gene>
<feature type="compositionally biased region" description="Basic and acidic residues" evidence="2">
    <location>
        <begin position="170"/>
        <end position="227"/>
    </location>
</feature>
<dbReference type="OMA" id="ILIRHQW"/>
<dbReference type="Pfam" id="PF21021">
    <property type="entry name" value="FAF1"/>
    <property type="match status" value="1"/>
</dbReference>
<dbReference type="OrthoDB" id="1026733at2759"/>
<dbReference type="GO" id="GO:0005783">
    <property type="term" value="C:endoplasmic reticulum"/>
    <property type="evidence" value="ECO:0007669"/>
    <property type="project" value="TreeGrafter"/>
</dbReference>
<protein>
    <recommendedName>
        <fullName evidence="3">UBX domain-containing protein</fullName>
    </recommendedName>
</protein>
<organism evidence="4 5">
    <name type="scientific">Ostreococcus lucimarinus (strain CCE9901)</name>
    <dbReference type="NCBI Taxonomy" id="436017"/>
    <lineage>
        <taxon>Eukaryota</taxon>
        <taxon>Viridiplantae</taxon>
        <taxon>Chlorophyta</taxon>
        <taxon>Mamiellophyceae</taxon>
        <taxon>Mamiellales</taxon>
        <taxon>Bathycoccaceae</taxon>
        <taxon>Ostreococcus</taxon>
    </lineage>
</organism>
<dbReference type="InterPro" id="IPR006577">
    <property type="entry name" value="UAS"/>
</dbReference>
<dbReference type="PANTHER" id="PTHR23322:SF1">
    <property type="entry name" value="FAS-ASSOCIATED FACTOR 2"/>
    <property type="match status" value="1"/>
</dbReference>
<dbReference type="PROSITE" id="PS50033">
    <property type="entry name" value="UBX"/>
    <property type="match status" value="1"/>
</dbReference>
<evidence type="ECO:0000256" key="1">
    <source>
        <dbReference type="ARBA" id="ARBA00023054"/>
    </source>
</evidence>
<evidence type="ECO:0000313" key="4">
    <source>
        <dbReference type="EMBL" id="ABO97961.1"/>
    </source>
</evidence>
<dbReference type="Gene3D" id="3.40.30.10">
    <property type="entry name" value="Glutaredoxin"/>
    <property type="match status" value="1"/>
</dbReference>
<keyword evidence="5" id="KW-1185">Reference proteome</keyword>
<keyword evidence="1" id="KW-0175">Coiled coil</keyword>
<evidence type="ECO:0000313" key="5">
    <source>
        <dbReference type="Proteomes" id="UP000001568"/>
    </source>
</evidence>
<dbReference type="Gene3D" id="3.10.20.90">
    <property type="entry name" value="Phosphatidylinositol 3-kinase Catalytic Subunit, Chain A, domain 1"/>
    <property type="match status" value="1"/>
</dbReference>
<dbReference type="SMART" id="SM00166">
    <property type="entry name" value="UBX"/>
    <property type="match status" value="1"/>
</dbReference>
<dbReference type="HOGENOM" id="CLU_047924_1_0_1"/>
<dbReference type="Pfam" id="PF00789">
    <property type="entry name" value="UBX"/>
    <property type="match status" value="1"/>
</dbReference>
<dbReference type="InterPro" id="IPR029071">
    <property type="entry name" value="Ubiquitin-like_domsf"/>
</dbReference>
<dbReference type="SUPFAM" id="SSF54236">
    <property type="entry name" value="Ubiquitin-like"/>
    <property type="match status" value="1"/>
</dbReference>
<dbReference type="GO" id="GO:0036503">
    <property type="term" value="P:ERAD pathway"/>
    <property type="evidence" value="ECO:0007669"/>
    <property type="project" value="TreeGrafter"/>
</dbReference>
<dbReference type="GO" id="GO:0043130">
    <property type="term" value="F:ubiquitin binding"/>
    <property type="evidence" value="ECO:0007669"/>
    <property type="project" value="TreeGrafter"/>
</dbReference>
<proteinExistence type="predicted"/>
<dbReference type="GeneID" id="5003700"/>
<dbReference type="EMBL" id="CP000589">
    <property type="protein sequence ID" value="ABO97961.1"/>
    <property type="molecule type" value="Genomic_DNA"/>
</dbReference>